<reference evidence="2 3" key="1">
    <citation type="submission" date="2020-08" db="EMBL/GenBank/DDBJ databases">
        <title>Novel species isolated from subtropical streams in China.</title>
        <authorList>
            <person name="Lu H."/>
        </authorList>
    </citation>
    <scope>NUCLEOTIDE SEQUENCE [LARGE SCALE GENOMIC DNA]</scope>
    <source>
        <strain evidence="2 3">CY22W</strain>
    </source>
</reference>
<dbReference type="Pfam" id="PF06527">
    <property type="entry name" value="TniQ"/>
    <property type="match status" value="1"/>
</dbReference>
<gene>
    <name evidence="2" type="ORF">H8K43_13045</name>
</gene>
<dbReference type="InterPro" id="IPR009492">
    <property type="entry name" value="TniQ"/>
</dbReference>
<sequence length="610" mass="70530">MNADNISNMRQREFLIRPKRYAHEGHLGYLARVAEENGYCSAGILLRNTVKNYLTTTPAFDTTFLSSMLRLNKNDMCMLFGRKDSWSVIENDSDINYWDALNCVEHTRYAAPERFMTEPRRVCPACLAEAAYHRWIWEQNWYVICDRHQLRLVDQCSRCRKRLNWHIDRINNCACGQDFRSLKATSTDHDVFHFHLKILHFAMGNKQLYEIDKEKNICYLPEISEKLGKRYWSIIKFLACAHTVRPTELNYISIRLLSSLEIYQIIERANAALTTQYGNCLAGIFDYFEFECVACPSELPFWFPFKFPTIVNALNVVTSDAVIKERKMVNASADFLSAHSQDAQLTKTGEKLQPPWHNSNRLISIFYTNEKSCQYYLKINKAELDWITSSQFLTDCGIEYDVKSSSYLYPRKFVSQLGKQFSRLVSKANLARFLNVKPSVINTLVSEGYIRPYNNNASLRFARFDLKQIESLCITLQSISRQSQGSAKSAGVLLMEWEHTKAAIENRLNLGKLLTCLLKFGIRLNQRCIHRPYLASLFITESDWSTLLSRMPFLKKTGLKNDAHYRKIQCCSFDSILGRNTTFHVSAQQVIEAAGKENLTGHNLCQCALR</sequence>
<dbReference type="EMBL" id="JACOGD010000006">
    <property type="protein sequence ID" value="MBC3932608.1"/>
    <property type="molecule type" value="Genomic_DNA"/>
</dbReference>
<name>A0ABR7A718_9BURK</name>
<evidence type="ECO:0000313" key="2">
    <source>
        <dbReference type="EMBL" id="MBC3932608.1"/>
    </source>
</evidence>
<proteinExistence type="predicted"/>
<dbReference type="Proteomes" id="UP000654304">
    <property type="component" value="Unassembled WGS sequence"/>
</dbReference>
<keyword evidence="3" id="KW-1185">Reference proteome</keyword>
<accession>A0ABR7A718</accession>
<dbReference type="RefSeq" id="WP_186904241.1">
    <property type="nucleotide sequence ID" value="NZ_JACOGD010000006.1"/>
</dbReference>
<feature type="domain" description="TniQ" evidence="1">
    <location>
        <begin position="16"/>
        <end position="152"/>
    </location>
</feature>
<organism evidence="2 3">
    <name type="scientific">Undibacterium curvum</name>
    <dbReference type="NCBI Taxonomy" id="2762294"/>
    <lineage>
        <taxon>Bacteria</taxon>
        <taxon>Pseudomonadati</taxon>
        <taxon>Pseudomonadota</taxon>
        <taxon>Betaproteobacteria</taxon>
        <taxon>Burkholderiales</taxon>
        <taxon>Oxalobacteraceae</taxon>
        <taxon>Undibacterium</taxon>
    </lineage>
</organism>
<evidence type="ECO:0000259" key="1">
    <source>
        <dbReference type="Pfam" id="PF06527"/>
    </source>
</evidence>
<protein>
    <submittedName>
        <fullName evidence="2">TniQ family protein</fullName>
    </submittedName>
</protein>
<evidence type="ECO:0000313" key="3">
    <source>
        <dbReference type="Proteomes" id="UP000654304"/>
    </source>
</evidence>
<comment type="caution">
    <text evidence="2">The sequence shown here is derived from an EMBL/GenBank/DDBJ whole genome shotgun (WGS) entry which is preliminary data.</text>
</comment>